<dbReference type="Pfam" id="PF11202">
    <property type="entry name" value="StiP"/>
    <property type="match status" value="1"/>
</dbReference>
<accession>A0A4D7ARF2</accession>
<reference evidence="4" key="1">
    <citation type="submission" date="2018-12" db="EMBL/GenBank/DDBJ databases">
        <title>Dusodibacter welbiota gen. nov., sp. nov., isolated from human faeces and emended description of the Oscillibacter genus.</title>
        <authorList>
            <person name="Le Roy T."/>
            <person name="Van der Smissen P."/>
            <person name="Delzenne N."/>
            <person name="Muccioli G."/>
            <person name="Collet J.F."/>
            <person name="Cani P.D."/>
        </authorList>
    </citation>
    <scope>NUCLEOTIDE SEQUENCE [LARGE SCALE GENOMIC DNA]</scope>
    <source>
        <strain evidence="4">J115</strain>
    </source>
</reference>
<keyword evidence="4" id="KW-1185">Reference proteome</keyword>
<dbReference type="InterPro" id="IPR011215">
    <property type="entry name" value="StiP_N"/>
</dbReference>
<protein>
    <submittedName>
        <fullName evidence="3">Cysteine protease StiP family protein</fullName>
    </submittedName>
</protein>
<dbReference type="GO" id="GO:0008233">
    <property type="term" value="F:peptidase activity"/>
    <property type="evidence" value="ECO:0007669"/>
    <property type="project" value="UniProtKB-KW"/>
</dbReference>
<feature type="domain" description="PELOTA RNA-binding" evidence="2">
    <location>
        <begin position="266"/>
        <end position="345"/>
    </location>
</feature>
<evidence type="ECO:0000313" key="4">
    <source>
        <dbReference type="Proteomes" id="UP000298642"/>
    </source>
</evidence>
<dbReference type="RefSeq" id="WP_119310636.1">
    <property type="nucleotide sequence ID" value="NZ_CP034413.3"/>
</dbReference>
<name>A0A4D7ARF2_9FIRM</name>
<dbReference type="PIRSF" id="PIRSF020979">
    <property type="entry name" value="UCP020979"/>
    <property type="match status" value="1"/>
</dbReference>
<proteinExistence type="predicted"/>
<feature type="domain" description="Cysteine protease StiP N-terminal" evidence="1">
    <location>
        <begin position="3"/>
        <end position="247"/>
    </location>
</feature>
<keyword evidence="3" id="KW-0378">Hydrolase</keyword>
<dbReference type="InterPro" id="IPR028157">
    <property type="entry name" value="PELOTA_dom"/>
</dbReference>
<dbReference type="KEGG" id="obj:EIO64_13780"/>
<evidence type="ECO:0000259" key="2">
    <source>
        <dbReference type="Pfam" id="PF15608"/>
    </source>
</evidence>
<organism evidence="3 4">
    <name type="scientific">Dysosmobacter welbionis</name>
    <dbReference type="NCBI Taxonomy" id="2093857"/>
    <lineage>
        <taxon>Bacteria</taxon>
        <taxon>Bacillati</taxon>
        <taxon>Bacillota</taxon>
        <taxon>Clostridia</taxon>
        <taxon>Eubacteriales</taxon>
        <taxon>Oscillospiraceae</taxon>
        <taxon>Dysosmobacter</taxon>
    </lineage>
</organism>
<dbReference type="AlphaFoldDB" id="A0A4D7ARF2"/>
<evidence type="ECO:0000313" key="3">
    <source>
        <dbReference type="EMBL" id="QCI60148.1"/>
    </source>
</evidence>
<keyword evidence="3" id="KW-0645">Protease</keyword>
<gene>
    <name evidence="3" type="ORF">EIO64_13780</name>
</gene>
<sequence>MFSTYQSQDVTILLKDITGLVTPLGTREREARIQSGVHYSEMLPLEYEPSPAYLAAYHDALERYAGITAEAVARAAEQIWESRGRQCALVSLARAGTPIGILIRRYLQGRYGADLPHYTISIIRGRGIDRNAMAYLLNRHAPGDIQFVDGWTGKGAIQRQLDAAMTDYPGVSPGLTVLSDPANVAAICGTHDDFLIASSCLNSTVSGLLSRTFLRGDIISPGDFHGAAFYRELKDQDLTYQFIDTIQAHFPACADAVPPPRRSGRAGLEEVHRIGADFGIRDINLIKPSIGEATRVLLRRVPWKVLVHSLRDEAHLGHIYQLAREKGAELVEYPLENYRACGLIRDLADT</sequence>
<evidence type="ECO:0000259" key="1">
    <source>
        <dbReference type="Pfam" id="PF11202"/>
    </source>
</evidence>
<dbReference type="GeneID" id="89521676"/>
<dbReference type="EMBL" id="CP034413">
    <property type="protein sequence ID" value="QCI60148.1"/>
    <property type="molecule type" value="Genomic_DNA"/>
</dbReference>
<dbReference type="Proteomes" id="UP000298642">
    <property type="component" value="Chromosome"/>
</dbReference>
<dbReference type="Pfam" id="PF15608">
    <property type="entry name" value="PELOTA_1"/>
    <property type="match status" value="1"/>
</dbReference>
<dbReference type="GO" id="GO:0006508">
    <property type="term" value="P:proteolysis"/>
    <property type="evidence" value="ECO:0007669"/>
    <property type="project" value="UniProtKB-KW"/>
</dbReference>
<dbReference type="InterPro" id="IPR048336">
    <property type="entry name" value="StiP-like"/>
</dbReference>